<dbReference type="Proteomes" id="UP001160483">
    <property type="component" value="Unassembled WGS sequence"/>
</dbReference>
<name>A0AAU9KSE1_9STRA</name>
<dbReference type="Proteomes" id="UP001158986">
    <property type="component" value="Unassembled WGS sequence"/>
</dbReference>
<feature type="coiled-coil region" evidence="1">
    <location>
        <begin position="26"/>
        <end position="62"/>
    </location>
</feature>
<dbReference type="EMBL" id="CAKKTJ010000119">
    <property type="protein sequence ID" value="CAH0475077.1"/>
    <property type="molecule type" value="Genomic_DNA"/>
</dbReference>
<keyword evidence="1" id="KW-0175">Coiled coil</keyword>
<dbReference type="EMBL" id="CAKLCB010000270">
    <property type="protein sequence ID" value="CAH0518861.1"/>
    <property type="molecule type" value="Genomic_DNA"/>
</dbReference>
<keyword evidence="4" id="KW-1185">Reference proteome</keyword>
<proteinExistence type="predicted"/>
<evidence type="ECO:0000256" key="1">
    <source>
        <dbReference type="SAM" id="Coils"/>
    </source>
</evidence>
<sequence length="69" mass="8029">MNSKCRPGPSSLPTNSSNILQDFVLLEKKQKAKEEAVQDLNHALLEETLMRLRDKAQQLQNDKWMYQDI</sequence>
<dbReference type="AlphaFoldDB" id="A0AAU9KSE1"/>
<protein>
    <submittedName>
        <fullName evidence="2">Uncharacterized protein</fullName>
    </submittedName>
</protein>
<gene>
    <name evidence="3" type="ORF">PBS001_LOCUS5413</name>
    <name evidence="2" type="ORF">PBS003_LOCUS1911</name>
</gene>
<organism evidence="2 5">
    <name type="scientific">Peronospora belbahrii</name>
    <dbReference type="NCBI Taxonomy" id="622444"/>
    <lineage>
        <taxon>Eukaryota</taxon>
        <taxon>Sar</taxon>
        <taxon>Stramenopiles</taxon>
        <taxon>Oomycota</taxon>
        <taxon>Peronosporomycetes</taxon>
        <taxon>Peronosporales</taxon>
        <taxon>Peronosporaceae</taxon>
        <taxon>Peronospora</taxon>
    </lineage>
</organism>
<evidence type="ECO:0000313" key="2">
    <source>
        <dbReference type="EMBL" id="CAH0475077.1"/>
    </source>
</evidence>
<comment type="caution">
    <text evidence="2">The sequence shown here is derived from an EMBL/GenBank/DDBJ whole genome shotgun (WGS) entry which is preliminary data.</text>
</comment>
<evidence type="ECO:0000313" key="5">
    <source>
        <dbReference type="Proteomes" id="UP001160483"/>
    </source>
</evidence>
<reference evidence="2 4" key="1">
    <citation type="submission" date="2021-11" db="EMBL/GenBank/DDBJ databases">
        <authorList>
            <person name="Islam A."/>
            <person name="Islam S."/>
            <person name="Flora M.S."/>
            <person name="Rahman M."/>
            <person name="Ziaur R.M."/>
            <person name="Epstein J.H."/>
            <person name="Hassan M."/>
            <person name="Klassen M."/>
            <person name="Woodard K."/>
            <person name="Webb A."/>
            <person name="Webby R.J."/>
            <person name="El Zowalaty M.E."/>
        </authorList>
    </citation>
    <scope>NUCLEOTIDE SEQUENCE</scope>
    <source>
        <strain evidence="3">Pbs1</strain>
        <strain evidence="2">Pbs3</strain>
    </source>
</reference>
<accession>A0AAU9KSE1</accession>
<evidence type="ECO:0000313" key="4">
    <source>
        <dbReference type="Proteomes" id="UP001158986"/>
    </source>
</evidence>
<evidence type="ECO:0000313" key="3">
    <source>
        <dbReference type="EMBL" id="CAH0518861.1"/>
    </source>
</evidence>